<dbReference type="EMBL" id="JABFDY010000012">
    <property type="protein sequence ID" value="KAF7700229.1"/>
    <property type="molecule type" value="Genomic_DNA"/>
</dbReference>
<evidence type="ECO:0000256" key="1">
    <source>
        <dbReference type="ARBA" id="ARBA00004251"/>
    </source>
</evidence>
<keyword evidence="13" id="KW-0472">Membrane</keyword>
<protein>
    <recommendedName>
        <fullName evidence="8">B-cell receptor CD22</fullName>
    </recommendedName>
    <alternativeName>
        <fullName evidence="9">Sialic acid-binding Ig-like lectin 2</fullName>
    </alternativeName>
</protein>
<evidence type="ECO:0000256" key="10">
    <source>
        <dbReference type="ARBA" id="ARBA00045430"/>
    </source>
</evidence>
<dbReference type="GO" id="GO:0050859">
    <property type="term" value="P:negative regulation of B cell receptor signaling pathway"/>
    <property type="evidence" value="ECO:0007669"/>
    <property type="project" value="TreeGrafter"/>
</dbReference>
<comment type="function">
    <text evidence="10">Most highly expressed siglec (sialic acid-binding immunoglobulin-like lectin) on B-cells that plays a role in various aspects of B-cell biology including differentiation, antigen presentation, and trafficking to bone marrow. Binds to alpha 2,6-linked sialic acid residues of surface molecules such as CD22 itself, CD45 and IgM in a cis configuration. Can also bind to ligands on other cells as an adhesion molecule in a trans configuration. Acts as an inhibitory coreceptor on the surface of B-cells and inhibits B-cell receptor induced signaling, characterized by inhibition of the calcium mobilization and cellular activation. Mechanistically, the immunoreceptor tyrosine-based inhibitory motif domain is phosphorylated by the Src kinase LYN, which in turn leads to the recruitment of the protein tyrosine phosphatase 1/PTPN6, leading to the negative regulation of BCR signaling. If this negative signaling from is of sufficient strength, apoptosis of the B-cell can be induced.</text>
</comment>
<dbReference type="GO" id="GO:0007155">
    <property type="term" value="P:cell adhesion"/>
    <property type="evidence" value="ECO:0007669"/>
    <property type="project" value="UniProtKB-KW"/>
</dbReference>
<organism evidence="16 17">
    <name type="scientific">Silurus meridionalis</name>
    <name type="common">Southern catfish</name>
    <name type="synonym">Silurus soldatovi meridionalis</name>
    <dbReference type="NCBI Taxonomy" id="175797"/>
    <lineage>
        <taxon>Eukaryota</taxon>
        <taxon>Metazoa</taxon>
        <taxon>Chordata</taxon>
        <taxon>Craniata</taxon>
        <taxon>Vertebrata</taxon>
        <taxon>Euteleostomi</taxon>
        <taxon>Actinopterygii</taxon>
        <taxon>Neopterygii</taxon>
        <taxon>Teleostei</taxon>
        <taxon>Ostariophysi</taxon>
        <taxon>Siluriformes</taxon>
        <taxon>Siluridae</taxon>
        <taxon>Silurus</taxon>
    </lineage>
</organism>
<feature type="domain" description="Ig-like" evidence="15">
    <location>
        <begin position="502"/>
        <end position="587"/>
    </location>
</feature>
<dbReference type="AlphaFoldDB" id="A0A8T0B4V0"/>
<dbReference type="GO" id="GO:0009897">
    <property type="term" value="C:external side of plasma membrane"/>
    <property type="evidence" value="ECO:0007669"/>
    <property type="project" value="TreeGrafter"/>
</dbReference>
<evidence type="ECO:0000256" key="8">
    <source>
        <dbReference type="ARBA" id="ARBA00040106"/>
    </source>
</evidence>
<dbReference type="GO" id="GO:0019903">
    <property type="term" value="F:protein phosphatase binding"/>
    <property type="evidence" value="ECO:0007669"/>
    <property type="project" value="TreeGrafter"/>
</dbReference>
<comment type="subunit">
    <text evidence="11">Predominantly monomer of isoform CD22-beta. Also found as heterodimer of isoform CD22-beta and a shorter isoform. Interacts with PTPN6/SHP-1, LYN, SYK, PIK3R1/PIK3R2 and PLCG1 upon phosphorylation. Interacts with GRB2, INPP5D and SHC1 upon phosphorylation. May form a complex with INPP5D/SHIP, GRB2 and SHC1.</text>
</comment>
<dbReference type="PANTHER" id="PTHR46958:SF1">
    <property type="entry name" value="B-CELL RECEPTOR CD22"/>
    <property type="match status" value="1"/>
</dbReference>
<proteinExistence type="predicted"/>
<keyword evidence="2" id="KW-1003">Cell membrane</keyword>
<dbReference type="PROSITE" id="PS50835">
    <property type="entry name" value="IG_LIKE"/>
    <property type="match status" value="6"/>
</dbReference>
<evidence type="ECO:0000256" key="13">
    <source>
        <dbReference type="SAM" id="Phobius"/>
    </source>
</evidence>
<dbReference type="GO" id="GO:0070062">
    <property type="term" value="C:extracellular exosome"/>
    <property type="evidence" value="ECO:0007669"/>
    <property type="project" value="TreeGrafter"/>
</dbReference>
<dbReference type="Pfam" id="PF13895">
    <property type="entry name" value="Ig_2"/>
    <property type="match status" value="3"/>
</dbReference>
<keyword evidence="6" id="KW-0325">Glycoprotein</keyword>
<evidence type="ECO:0000256" key="5">
    <source>
        <dbReference type="ARBA" id="ARBA00022889"/>
    </source>
</evidence>
<keyword evidence="3 14" id="KW-0732">Signal</keyword>
<keyword evidence="13" id="KW-1133">Transmembrane helix</keyword>
<feature type="chain" id="PRO_5035773952" description="B-cell receptor CD22" evidence="14">
    <location>
        <begin position="23"/>
        <end position="1011"/>
    </location>
</feature>
<comment type="subcellular location">
    <subcellularLocation>
        <location evidence="1">Cell membrane</location>
        <topology evidence="1">Single-pass type I membrane protein</topology>
    </subcellularLocation>
</comment>
<evidence type="ECO:0000259" key="15">
    <source>
        <dbReference type="PROSITE" id="PS50835"/>
    </source>
</evidence>
<dbReference type="InterPro" id="IPR003599">
    <property type="entry name" value="Ig_sub"/>
</dbReference>
<dbReference type="InterPro" id="IPR056386">
    <property type="entry name" value="Ig_CD22"/>
</dbReference>
<evidence type="ECO:0000256" key="4">
    <source>
        <dbReference type="ARBA" id="ARBA00022737"/>
    </source>
</evidence>
<gene>
    <name evidence="16" type="ORF">HF521_003187</name>
</gene>
<evidence type="ECO:0000256" key="2">
    <source>
        <dbReference type="ARBA" id="ARBA00022475"/>
    </source>
</evidence>
<dbReference type="GO" id="GO:0030888">
    <property type="term" value="P:regulation of B cell proliferation"/>
    <property type="evidence" value="ECO:0007669"/>
    <property type="project" value="TreeGrafter"/>
</dbReference>
<dbReference type="SUPFAM" id="SSF48726">
    <property type="entry name" value="Immunoglobulin"/>
    <property type="match status" value="7"/>
</dbReference>
<dbReference type="Gene3D" id="2.60.40.10">
    <property type="entry name" value="Immunoglobulins"/>
    <property type="match status" value="8"/>
</dbReference>
<keyword evidence="4" id="KW-0677">Repeat</keyword>
<sequence length="1011" mass="114764">MCSLWNSVLIWVLLCLFSSIEMQNKYIFLLENHAERMEGSCVTINCTYELQNGMEVKFNGTVVFSNTENRAQAPEYFDRVEFLHDNSSYGNAKCSLKIKHLRKNDSGDYAFRFIKKTYKFISEEFNLKVTDNKCKVHIKPPNLNMSLKDGDNLILQCATSVDCKFFPEWQSSVKVLSMRNIEENEKLSELNLTVSWRDDGKTLTCRSSGSFNDNCLEKNYTLSVEYAPQETVVIQSSDLNNIKEKENVTVSCTSKAKPEAEFTWFKHDSSFSQPGENLTLYNMKPEDKGIFYCQAKNIHGDNKSPNIPFNIIYAPKGVTIKSESIILKERSRLTLTCSVENSNPAVEEEAYRWYKNNKEIEAQTKKIFTVPWVKRPDAGHYQCQARNSAGETNSTHPIQIYVKFLPQNTKISGMTETKLGFKLKLQCVTEADPDPINYYWYFKPEHDKFFHTISNQHQEYLEIEKVAVTNTGSYKCSAENSLGTGTNSTEFSVLVLYPPKKPNLTMKQVVNETESYSITCTVESSPQASLTLSISSLSNPKTNRILHMTFQSNFLTFSATAKVSDAGEYTCIAKNTQGENASENRLIVWYAPKNVTIEAHPGKELKEGSNLTLTCTADCVPRVNAYTWEKSNRTHSVRVGHEQTLRLHFLKPSDSDHYVCISKNDIGMLKSSALYIRVNYRPRITIIHNMTSMGLLEDAVPVHLSCSAQCDPPATFFAWYMLEKNTTVLTNHQNYTVQPHNPGTYYCIARNGIGESSSQTVKIYLNHFFIKRLVQIIISLLVILILIGALFLLLRIIKKKRHSGKNESPQQLFFFSKAPFWPSSNFCSSGSRNNTRETLVIEESDELSGFRDNHSSDIVHSHPPPNRKNPNSNIHTVYDAIHLPPTITECHYTAEDLPIATLNYATLQFADSNIPNKSVPSSDSCGPVYAKVLKNGQMAKEQGKGHSDYENVSGVYKTKQPFPNWDSDTSESEEEVDYTKVTFTVTTHNNPKMDPLSIEEEDQTDYSEVKI</sequence>
<dbReference type="InterPro" id="IPR036179">
    <property type="entry name" value="Ig-like_dom_sf"/>
</dbReference>
<evidence type="ECO:0000256" key="7">
    <source>
        <dbReference type="ARBA" id="ARBA00023319"/>
    </source>
</evidence>
<dbReference type="Pfam" id="PF13927">
    <property type="entry name" value="Ig_3"/>
    <property type="match status" value="3"/>
</dbReference>
<keyword evidence="7" id="KW-0393">Immunoglobulin domain</keyword>
<evidence type="ECO:0000313" key="16">
    <source>
        <dbReference type="EMBL" id="KAF7700229.1"/>
    </source>
</evidence>
<dbReference type="GO" id="GO:0005769">
    <property type="term" value="C:early endosome"/>
    <property type="evidence" value="ECO:0007669"/>
    <property type="project" value="TreeGrafter"/>
</dbReference>
<dbReference type="Proteomes" id="UP000606274">
    <property type="component" value="Unassembled WGS sequence"/>
</dbReference>
<evidence type="ECO:0000256" key="11">
    <source>
        <dbReference type="ARBA" id="ARBA00046458"/>
    </source>
</evidence>
<feature type="signal peptide" evidence="14">
    <location>
        <begin position="1"/>
        <end position="22"/>
    </location>
</feature>
<comment type="caution">
    <text evidence="16">The sequence shown here is derived from an EMBL/GenBank/DDBJ whole genome shotgun (WGS) entry which is preliminary data.</text>
</comment>
<keyword evidence="5" id="KW-0130">Cell adhesion</keyword>
<feature type="transmembrane region" description="Helical" evidence="13">
    <location>
        <begin position="773"/>
        <end position="794"/>
    </location>
</feature>
<keyword evidence="17" id="KW-1185">Reference proteome</keyword>
<evidence type="ECO:0000256" key="9">
    <source>
        <dbReference type="ARBA" id="ARBA00041781"/>
    </source>
</evidence>
<evidence type="ECO:0000256" key="14">
    <source>
        <dbReference type="SAM" id="SignalP"/>
    </source>
</evidence>
<feature type="domain" description="Ig-like" evidence="15">
    <location>
        <begin position="406"/>
        <end position="492"/>
    </location>
</feature>
<feature type="domain" description="Ig-like" evidence="15">
    <location>
        <begin position="682"/>
        <end position="762"/>
    </location>
</feature>
<evidence type="ECO:0000256" key="3">
    <source>
        <dbReference type="ARBA" id="ARBA00022729"/>
    </source>
</evidence>
<name>A0A8T0B4V0_SILME</name>
<accession>A0A8T0B4V0</accession>
<dbReference type="CDD" id="cd00096">
    <property type="entry name" value="Ig"/>
    <property type="match status" value="3"/>
</dbReference>
<dbReference type="GO" id="GO:0042113">
    <property type="term" value="P:B cell activation"/>
    <property type="evidence" value="ECO:0007669"/>
    <property type="project" value="TreeGrafter"/>
</dbReference>
<dbReference type="GO" id="GO:0055037">
    <property type="term" value="C:recycling endosome"/>
    <property type="evidence" value="ECO:0007669"/>
    <property type="project" value="TreeGrafter"/>
</dbReference>
<evidence type="ECO:0000313" key="17">
    <source>
        <dbReference type="Proteomes" id="UP000606274"/>
    </source>
</evidence>
<dbReference type="InterPro" id="IPR003598">
    <property type="entry name" value="Ig_sub2"/>
</dbReference>
<dbReference type="SMART" id="SM00408">
    <property type="entry name" value="IGc2"/>
    <property type="match status" value="5"/>
</dbReference>
<reference evidence="16" key="1">
    <citation type="submission" date="2020-08" db="EMBL/GenBank/DDBJ databases">
        <title>Chromosome-level assembly of Southern catfish (Silurus meridionalis) provides insights into visual adaptation to the nocturnal and benthic lifestyles.</title>
        <authorList>
            <person name="Zhang Y."/>
            <person name="Wang D."/>
            <person name="Peng Z."/>
        </authorList>
    </citation>
    <scope>NUCLEOTIDE SEQUENCE</scope>
    <source>
        <strain evidence="16">SWU-2019-XX</strain>
        <tissue evidence="16">Muscle</tissue>
    </source>
</reference>
<dbReference type="GO" id="GO:0033691">
    <property type="term" value="F:sialic acid binding"/>
    <property type="evidence" value="ECO:0007669"/>
    <property type="project" value="TreeGrafter"/>
</dbReference>
<evidence type="ECO:0000256" key="6">
    <source>
        <dbReference type="ARBA" id="ARBA00023180"/>
    </source>
</evidence>
<dbReference type="Pfam" id="PF24518">
    <property type="entry name" value="Ig_CD22"/>
    <property type="match status" value="1"/>
</dbReference>
<feature type="domain" description="Ig-like" evidence="15">
    <location>
        <begin position="315"/>
        <end position="399"/>
    </location>
</feature>
<feature type="region of interest" description="Disordered" evidence="12">
    <location>
        <begin position="987"/>
        <end position="1011"/>
    </location>
</feature>
<dbReference type="InterPro" id="IPR013783">
    <property type="entry name" value="Ig-like_fold"/>
</dbReference>
<evidence type="ECO:0000256" key="12">
    <source>
        <dbReference type="SAM" id="MobiDB-lite"/>
    </source>
</evidence>
<keyword evidence="13" id="KW-0812">Transmembrane</keyword>
<dbReference type="InterPro" id="IPR007110">
    <property type="entry name" value="Ig-like_dom"/>
</dbReference>
<feature type="domain" description="Ig-like" evidence="15">
    <location>
        <begin position="592"/>
        <end position="675"/>
    </location>
</feature>
<feature type="domain" description="Ig-like" evidence="15">
    <location>
        <begin position="228"/>
        <end position="310"/>
    </location>
</feature>
<dbReference type="GO" id="GO:0042609">
    <property type="term" value="F:CD4 receptor binding"/>
    <property type="evidence" value="ECO:0007669"/>
    <property type="project" value="TreeGrafter"/>
</dbReference>
<dbReference type="PANTHER" id="PTHR46958">
    <property type="entry name" value="B-CELL RECEPTOR CD22"/>
    <property type="match status" value="1"/>
</dbReference>
<dbReference type="SMART" id="SM00409">
    <property type="entry name" value="IG"/>
    <property type="match status" value="8"/>
</dbReference>